<feature type="compositionally biased region" description="Low complexity" evidence="2">
    <location>
        <begin position="107"/>
        <end position="119"/>
    </location>
</feature>
<sequence length="119" mass="13195">MSSCSTFIIRENSEGRKQEEMAGMSQDWEPVVMRKRAPTAAACKDEKAVNAARRSGAEIKTVRKLSKPSPARERIYEASFSTSLFGEAIRTSAPYPYKPEHEMEQRTAATATAAEGKNH</sequence>
<dbReference type="Pfam" id="PF08523">
    <property type="entry name" value="MBF1"/>
    <property type="match status" value="1"/>
</dbReference>
<dbReference type="GO" id="GO:0003677">
    <property type="term" value="F:DNA binding"/>
    <property type="evidence" value="ECO:0007669"/>
    <property type="project" value="UniProtKB-KW"/>
</dbReference>
<feature type="domain" description="Multiprotein bridging factor 1 N-terminal" evidence="3">
    <location>
        <begin position="26"/>
        <end position="65"/>
    </location>
</feature>
<dbReference type="PANTHER" id="PTHR10245:SF117">
    <property type="entry name" value="MULTIPROTEIN-BRIDGING FACTOR 1B"/>
    <property type="match status" value="1"/>
</dbReference>
<dbReference type="EMBL" id="JBFOLK010000003">
    <property type="protein sequence ID" value="KAL2527336.1"/>
    <property type="molecule type" value="Genomic_DNA"/>
</dbReference>
<dbReference type="InterPro" id="IPR013729">
    <property type="entry name" value="MBF1_N"/>
</dbReference>
<keyword evidence="5" id="KW-1185">Reference proteome</keyword>
<evidence type="ECO:0000256" key="2">
    <source>
        <dbReference type="SAM" id="MobiDB-lite"/>
    </source>
</evidence>
<evidence type="ECO:0000259" key="3">
    <source>
        <dbReference type="Pfam" id="PF08523"/>
    </source>
</evidence>
<name>A0ABD1UQL4_9LAMI</name>
<keyword evidence="1" id="KW-0238">DNA-binding</keyword>
<feature type="region of interest" description="Disordered" evidence="2">
    <location>
        <begin position="1"/>
        <end position="27"/>
    </location>
</feature>
<comment type="caution">
    <text evidence="4">The sequence shown here is derived from an EMBL/GenBank/DDBJ whole genome shotgun (WGS) entry which is preliminary data.</text>
</comment>
<dbReference type="AlphaFoldDB" id="A0ABD1UQL4"/>
<reference evidence="5" key="1">
    <citation type="submission" date="2024-07" db="EMBL/GenBank/DDBJ databases">
        <title>Two chromosome-level genome assemblies of Korean endemic species Abeliophyllum distichum and Forsythia ovata (Oleaceae).</title>
        <authorList>
            <person name="Jang H."/>
        </authorList>
    </citation>
    <scope>NUCLEOTIDE SEQUENCE [LARGE SCALE GENOMIC DNA]</scope>
</reference>
<organism evidence="4 5">
    <name type="scientific">Abeliophyllum distichum</name>
    <dbReference type="NCBI Taxonomy" id="126358"/>
    <lineage>
        <taxon>Eukaryota</taxon>
        <taxon>Viridiplantae</taxon>
        <taxon>Streptophyta</taxon>
        <taxon>Embryophyta</taxon>
        <taxon>Tracheophyta</taxon>
        <taxon>Spermatophyta</taxon>
        <taxon>Magnoliopsida</taxon>
        <taxon>eudicotyledons</taxon>
        <taxon>Gunneridae</taxon>
        <taxon>Pentapetalae</taxon>
        <taxon>asterids</taxon>
        <taxon>lamiids</taxon>
        <taxon>Lamiales</taxon>
        <taxon>Oleaceae</taxon>
        <taxon>Forsythieae</taxon>
        <taxon>Abeliophyllum</taxon>
    </lineage>
</organism>
<accession>A0ABD1UQL4</accession>
<evidence type="ECO:0000256" key="1">
    <source>
        <dbReference type="ARBA" id="ARBA00023125"/>
    </source>
</evidence>
<feature type="compositionally biased region" description="Basic and acidic residues" evidence="2">
    <location>
        <begin position="11"/>
        <end position="20"/>
    </location>
</feature>
<proteinExistence type="predicted"/>
<evidence type="ECO:0000313" key="5">
    <source>
        <dbReference type="Proteomes" id="UP001604336"/>
    </source>
</evidence>
<dbReference type="Proteomes" id="UP001604336">
    <property type="component" value="Unassembled WGS sequence"/>
</dbReference>
<dbReference type="PANTHER" id="PTHR10245">
    <property type="entry name" value="ENDOTHELIAL DIFFERENTIATION-RELATED FACTOR 1 MULTIPROTEIN BRIDGING FACTOR 1"/>
    <property type="match status" value="1"/>
</dbReference>
<feature type="region of interest" description="Disordered" evidence="2">
    <location>
        <begin position="95"/>
        <end position="119"/>
    </location>
</feature>
<evidence type="ECO:0000313" key="4">
    <source>
        <dbReference type="EMBL" id="KAL2527336.1"/>
    </source>
</evidence>
<protein>
    <submittedName>
        <fullName evidence="4">Multiprotein bridging factor 1b</fullName>
    </submittedName>
</protein>
<gene>
    <name evidence="4" type="ORF">Adt_12390</name>
</gene>